<name>D7D9L8_STAHD</name>
<evidence type="ECO:0000256" key="3">
    <source>
        <dbReference type="ARBA" id="ARBA00023004"/>
    </source>
</evidence>
<organism evidence="5 6">
    <name type="scientific">Staphylothermus hellenicus (strain DSM 12710 / JCM 10830 / BK20S6-10-b1 / P8)</name>
    <dbReference type="NCBI Taxonomy" id="591019"/>
    <lineage>
        <taxon>Archaea</taxon>
        <taxon>Thermoproteota</taxon>
        <taxon>Thermoprotei</taxon>
        <taxon>Desulfurococcales</taxon>
        <taxon>Desulfurococcaceae</taxon>
        <taxon>Staphylothermus</taxon>
    </lineage>
</organism>
<dbReference type="Proteomes" id="UP000002573">
    <property type="component" value="Chromosome"/>
</dbReference>
<protein>
    <recommendedName>
        <fullName evidence="4">GTP cyclohydrolase MptA</fullName>
        <ecNumber evidence="4">3.5.4.39</ecNumber>
    </recommendedName>
</protein>
<dbReference type="GO" id="GO:0044682">
    <property type="term" value="F:GTP cyclohydrolase IV activity"/>
    <property type="evidence" value="ECO:0007669"/>
    <property type="project" value="UniProtKB-EC"/>
</dbReference>
<dbReference type="Pfam" id="PF02649">
    <property type="entry name" value="GCHY-1"/>
    <property type="match status" value="1"/>
</dbReference>
<dbReference type="Gene3D" id="3.10.270.10">
    <property type="entry name" value="Urate Oxidase"/>
    <property type="match status" value="1"/>
</dbReference>
<dbReference type="GO" id="GO:0003934">
    <property type="term" value="F:GTP cyclohydrolase I activity"/>
    <property type="evidence" value="ECO:0007669"/>
    <property type="project" value="InterPro"/>
</dbReference>
<dbReference type="InterPro" id="IPR022840">
    <property type="entry name" value="GTP_cyclohydrolase_MptA"/>
</dbReference>
<evidence type="ECO:0000256" key="1">
    <source>
        <dbReference type="ARBA" id="ARBA00022723"/>
    </source>
</evidence>
<keyword evidence="3" id="KW-0408">Iron</keyword>
<evidence type="ECO:0000256" key="2">
    <source>
        <dbReference type="ARBA" id="ARBA00022801"/>
    </source>
</evidence>
<sequence>MPEHPLSIDRVGIRGVRRRINIYSPIGVFSYDARIDIYVDLPSKQRGIHLSRSLETVLEALEEARVGRFKSLETLFENVCKRLLSKHGYATKAEVVAETTYFYEEEINGKTVQEPADIVLHISVWRDGKVEWSVGASIYGMTVCPSAQLAYSTLEGTPLHKSPSHSQRAKLKIVVKTSNRVVRIEWLIEAMKEAFSSPTHSLLKRIDEYKVIKEAFEKPRFVEDIVRYATYNIAAKLAKENFPPDTRIMVEAESYESIHPYNVYASRDAFLSDIINEISNNKV</sequence>
<dbReference type="AlphaFoldDB" id="D7D9L8"/>
<dbReference type="EC" id="3.5.4.39" evidence="4"/>
<dbReference type="PANTHER" id="PTHR36445:SF1">
    <property type="entry name" value="GTP CYCLOHYDROLASE MPTA"/>
    <property type="match status" value="1"/>
</dbReference>
<gene>
    <name evidence="5" type="ordered locus">Shell_1375</name>
</gene>
<dbReference type="eggNOG" id="arCOG04301">
    <property type="taxonomic scope" value="Archaea"/>
</dbReference>
<dbReference type="EMBL" id="CP002051">
    <property type="protein sequence ID" value="ADI32464.1"/>
    <property type="molecule type" value="Genomic_DNA"/>
</dbReference>
<keyword evidence="2" id="KW-0378">Hydrolase</keyword>
<reference evidence="5 6" key="2">
    <citation type="journal article" date="2011" name="Stand. Genomic Sci.">
        <title>Complete genome sequence of Staphylothermus hellenicus P8.</title>
        <authorList>
            <person name="Anderson I."/>
            <person name="Wirth R."/>
            <person name="Lucas S."/>
            <person name="Copeland A."/>
            <person name="Lapidus A."/>
            <person name="Cheng J.F."/>
            <person name="Goodwin L."/>
            <person name="Pitluck S."/>
            <person name="Davenport K."/>
            <person name="Detter J.C."/>
            <person name="Han C."/>
            <person name="Tapia R."/>
            <person name="Land M."/>
            <person name="Hauser L."/>
            <person name="Pati A."/>
            <person name="Mikhailova N."/>
            <person name="Woyke T."/>
            <person name="Klenk H.P."/>
            <person name="Kyrpides N."/>
            <person name="Ivanova N."/>
        </authorList>
    </citation>
    <scope>NUCLEOTIDE SEQUENCE [LARGE SCALE GENOMIC DNA]</scope>
    <source>
        <strain evidence="6">DSM 12710 / JCM 10830 / BK20S6-10-b1 / P8</strain>
    </source>
</reference>
<dbReference type="NCBIfam" id="TIGR00294">
    <property type="entry name" value="GTP cyclohydrolase MptA"/>
    <property type="match status" value="1"/>
</dbReference>
<dbReference type="STRING" id="591019.Shell_1375"/>
<dbReference type="HOGENOM" id="CLU_062816_1_0_2"/>
<dbReference type="InterPro" id="IPR003801">
    <property type="entry name" value="GTP_cyclohydrolase_FolE2/MptA"/>
</dbReference>
<reference evidence="6" key="1">
    <citation type="submission" date="2010-05" db="EMBL/GenBank/DDBJ databases">
        <title>Complete sequence of Staphylothermus hellenicus DSM 12710.</title>
        <authorList>
            <consortium name="US DOE Joint Genome Institute"/>
            <person name="Lucas S."/>
            <person name="Copeland A."/>
            <person name="Lapidus A."/>
            <person name="Cheng J.-F."/>
            <person name="Bruce D."/>
            <person name="Goodwin L."/>
            <person name="Pitluck S."/>
            <person name="Davenport K."/>
            <person name="Detter J.C."/>
            <person name="Han C."/>
            <person name="Tapia R."/>
            <person name="Larimer F."/>
            <person name="Land M."/>
            <person name="Hauser L."/>
            <person name="Kyrpides N."/>
            <person name="Mikhailova N."/>
            <person name="Anderson I.J."/>
            <person name="Woyke T."/>
        </authorList>
    </citation>
    <scope>NUCLEOTIDE SEQUENCE [LARGE SCALE GENOMIC DNA]</scope>
    <source>
        <strain evidence="6">DSM 12710 / JCM 10830 / BK20S6-10-b1 / P8</strain>
    </source>
</reference>
<keyword evidence="1" id="KW-0479">Metal-binding</keyword>
<evidence type="ECO:0000256" key="4">
    <source>
        <dbReference type="NCBIfam" id="TIGR00294"/>
    </source>
</evidence>
<evidence type="ECO:0000313" key="5">
    <source>
        <dbReference type="EMBL" id="ADI32464.1"/>
    </source>
</evidence>
<evidence type="ECO:0000313" key="6">
    <source>
        <dbReference type="Proteomes" id="UP000002573"/>
    </source>
</evidence>
<dbReference type="GO" id="GO:0046872">
    <property type="term" value="F:metal ion binding"/>
    <property type="evidence" value="ECO:0007669"/>
    <property type="project" value="UniProtKB-KW"/>
</dbReference>
<accession>D7D9L8</accession>
<dbReference type="PANTHER" id="PTHR36445">
    <property type="entry name" value="GTP CYCLOHYDROLASE MPTA"/>
    <property type="match status" value="1"/>
</dbReference>
<keyword evidence="6" id="KW-1185">Reference proteome</keyword>
<proteinExistence type="predicted"/>
<dbReference type="KEGG" id="shc:Shell_1375"/>